<sequence>MKDCPNNNADIGFIAQVPYHFYVFKNIIKHLSDAEFIVGEPYSYDEPPEIQSKRLGGLIDLIEKEKIPWRFFDFEKDRNPRNNFFEKYNILVATTANGIITSPLIKSIKKVRVQYGQSKDAFEFGDWNRYFDLILAQGPYSAQHFRALTQCVEIGFPKFDDWFNGKIDGADAGELKSKMDPRKKTLLYLPTHGALSSLEKYQEPLLSLRNKYNILVKFHPRTVWYDSGQVLFYKNNGFATYDDSADILPMLKIADIVISDSGGAAFDALLAEKSLVILDVPIAAEETGELQTQENSIEQVIKRERKRIGPVVDSPDKLESALEIAEQEFFEERRREWRGKLFSFVDGKDGERAAREILRFKNRGPNYSVIIPTFNRCQSLIKALNSTINQTISASNYEILVVDDGSADDTSEVVSEFQKKHPNVKYFYQQNGGPAKARNKGIKESKGEIIFFTDDDCVVPPNWMETLLDGFERYPGVAGVGGWYQPANKSLADKYFQRYLDYFDRQNNIGMMDTEIKSNIFGYNLAGNTANMAYKKSVLEEVSGFDEKLYFVGGVDWELKKNIQNRGYYLLYVPFMVNHFKNFNARTFIKKFFNRGRGYHYMIKKHPDLRNSSYYNVNLINLLEQTVNYALNGNKFLPLHFHFLALLCVFCGRFYAKYINQFSNIPKILLNASDNFEIVKKKTGEERIFTTKIRPFKCCDTNTRIHTNNTNNTNKIKYSIIIPTFNRCQSLIKALNSTINQTIPAFNYEIIVIDDDSTDDTKSQISRLRQGFGGQAKPEIRYFKIEHGGPAKARNKGIKESKGEIIFFTDDDCVVPSNWMETLLDGYKRYPNIVGVGGWLIEPKETLRKSYLARYIHYIHFCIDYFPAWTLFNCEILSNDPERGLGNFAGNTANLSIKRDILEQMSGFREDYYWPGSEDSDLSFRILNAGLKLLYVPFHVEHIKNIDLWGLMKLFFKRGANFYLFLKFNKEALDKINAGNPENYDTFPILIRRLFYRPQKFLTLLQFLSHKLGMVYMKNKLGE</sequence>
<dbReference type="Proteomes" id="UP000034563">
    <property type="component" value="Unassembled WGS sequence"/>
</dbReference>
<dbReference type="EMBL" id="LCEQ01000003">
    <property type="protein sequence ID" value="KKS76024.1"/>
    <property type="molecule type" value="Genomic_DNA"/>
</dbReference>
<evidence type="ECO:0000313" key="2">
    <source>
        <dbReference type="EMBL" id="KKS76024.1"/>
    </source>
</evidence>
<dbReference type="SUPFAM" id="SSF53756">
    <property type="entry name" value="UDP-Glycosyltransferase/glycogen phosphorylase"/>
    <property type="match status" value="1"/>
</dbReference>
<gene>
    <name evidence="2" type="ORF">UV48_C0003G0035</name>
</gene>
<keyword evidence="2" id="KW-0808">Transferase</keyword>
<dbReference type="PATRIC" id="fig|1618613.3.peg.105"/>
<dbReference type="SUPFAM" id="SSF53448">
    <property type="entry name" value="Nucleotide-diphospho-sugar transferases"/>
    <property type="match status" value="2"/>
</dbReference>
<dbReference type="Pfam" id="PF04464">
    <property type="entry name" value="Glyphos_transf"/>
    <property type="match status" value="1"/>
</dbReference>
<accession>A0A0G1BS00</accession>
<dbReference type="PANTHER" id="PTHR43685:SF3">
    <property type="entry name" value="SLR2126 PROTEIN"/>
    <property type="match status" value="1"/>
</dbReference>
<dbReference type="AlphaFoldDB" id="A0A0G1BS00"/>
<comment type="caution">
    <text evidence="2">The sequence shown here is derived from an EMBL/GenBank/DDBJ whole genome shotgun (WGS) entry which is preliminary data.</text>
</comment>
<protein>
    <submittedName>
        <fullName evidence="2">Glycosyl transferase family protein</fullName>
    </submittedName>
</protein>
<feature type="domain" description="Glycosyltransferase 2-like" evidence="1">
    <location>
        <begin position="719"/>
        <end position="852"/>
    </location>
</feature>
<dbReference type="InterPro" id="IPR043148">
    <property type="entry name" value="TagF_C"/>
</dbReference>
<dbReference type="GO" id="GO:0016020">
    <property type="term" value="C:membrane"/>
    <property type="evidence" value="ECO:0007669"/>
    <property type="project" value="InterPro"/>
</dbReference>
<organism evidence="2 3">
    <name type="scientific">Candidatus Azambacteria bacterium GW2011_GWA2_42_9</name>
    <dbReference type="NCBI Taxonomy" id="1618613"/>
    <lineage>
        <taxon>Bacteria</taxon>
        <taxon>Candidatus Azamiibacteriota</taxon>
    </lineage>
</organism>
<dbReference type="CDD" id="cd00761">
    <property type="entry name" value="Glyco_tranf_GTA_type"/>
    <property type="match status" value="1"/>
</dbReference>
<dbReference type="Gene3D" id="3.90.550.10">
    <property type="entry name" value="Spore Coat Polysaccharide Biosynthesis Protein SpsA, Chain A"/>
    <property type="match status" value="2"/>
</dbReference>
<dbReference type="Pfam" id="PF00535">
    <property type="entry name" value="Glycos_transf_2"/>
    <property type="match status" value="2"/>
</dbReference>
<proteinExistence type="predicted"/>
<evidence type="ECO:0000313" key="3">
    <source>
        <dbReference type="Proteomes" id="UP000034563"/>
    </source>
</evidence>
<dbReference type="InterPro" id="IPR029044">
    <property type="entry name" value="Nucleotide-diphossugar_trans"/>
</dbReference>
<evidence type="ECO:0000259" key="1">
    <source>
        <dbReference type="Pfam" id="PF00535"/>
    </source>
</evidence>
<dbReference type="InterPro" id="IPR007554">
    <property type="entry name" value="Glycerophosphate_synth"/>
</dbReference>
<dbReference type="Gene3D" id="3.40.50.12580">
    <property type="match status" value="1"/>
</dbReference>
<feature type="domain" description="Glycosyltransferase 2-like" evidence="1">
    <location>
        <begin position="368"/>
        <end position="514"/>
    </location>
</feature>
<name>A0A0G1BS00_9BACT</name>
<reference evidence="2 3" key="1">
    <citation type="journal article" date="2015" name="Nature">
        <title>rRNA introns, odd ribosomes, and small enigmatic genomes across a large radiation of phyla.</title>
        <authorList>
            <person name="Brown C.T."/>
            <person name="Hug L.A."/>
            <person name="Thomas B.C."/>
            <person name="Sharon I."/>
            <person name="Castelle C.J."/>
            <person name="Singh A."/>
            <person name="Wilkins M.J."/>
            <person name="Williams K.H."/>
            <person name="Banfield J.F."/>
        </authorList>
    </citation>
    <scope>NUCLEOTIDE SEQUENCE [LARGE SCALE GENOMIC DNA]</scope>
</reference>
<dbReference type="GO" id="GO:0047355">
    <property type="term" value="F:CDP-glycerol glycerophosphotransferase activity"/>
    <property type="evidence" value="ECO:0007669"/>
    <property type="project" value="InterPro"/>
</dbReference>
<dbReference type="InterPro" id="IPR050834">
    <property type="entry name" value="Glycosyltransf_2"/>
</dbReference>
<dbReference type="InterPro" id="IPR001173">
    <property type="entry name" value="Glyco_trans_2-like"/>
</dbReference>
<dbReference type="PANTHER" id="PTHR43685">
    <property type="entry name" value="GLYCOSYLTRANSFERASE"/>
    <property type="match status" value="1"/>
</dbReference>